<dbReference type="PRINTS" id="PR00081">
    <property type="entry name" value="GDHRDH"/>
</dbReference>
<protein>
    <submittedName>
        <fullName evidence="4">SDR family oxidoreductase</fullName>
    </submittedName>
</protein>
<evidence type="ECO:0000259" key="3">
    <source>
        <dbReference type="SMART" id="SM00822"/>
    </source>
</evidence>
<dbReference type="PANTHER" id="PTHR48107:SF7">
    <property type="entry name" value="RE15974P"/>
    <property type="match status" value="1"/>
</dbReference>
<gene>
    <name evidence="4" type="ORF">FQP86_01635</name>
</gene>
<accession>A0A558HXF7</accession>
<dbReference type="InterPro" id="IPR057326">
    <property type="entry name" value="KR_dom"/>
</dbReference>
<dbReference type="PRINTS" id="PR00080">
    <property type="entry name" value="SDRFAMILY"/>
</dbReference>
<evidence type="ECO:0000256" key="2">
    <source>
        <dbReference type="ARBA" id="ARBA00023002"/>
    </source>
</evidence>
<dbReference type="PANTHER" id="PTHR48107">
    <property type="entry name" value="NADPH-DEPENDENT ALDEHYDE REDUCTASE-LIKE PROTEIN, CHLOROPLASTIC-RELATED"/>
    <property type="match status" value="1"/>
</dbReference>
<dbReference type="AlphaFoldDB" id="A0A558HXF7"/>
<dbReference type="SUPFAM" id="SSF51735">
    <property type="entry name" value="NAD(P)-binding Rossmann-fold domains"/>
    <property type="match status" value="1"/>
</dbReference>
<dbReference type="SMART" id="SM00822">
    <property type="entry name" value="PKS_KR"/>
    <property type="match status" value="1"/>
</dbReference>
<dbReference type="Gene3D" id="3.40.50.720">
    <property type="entry name" value="NAD(P)-binding Rossmann-like Domain"/>
    <property type="match status" value="1"/>
</dbReference>
<organism evidence="4 5">
    <name type="scientific">Cobetia crustatorum</name>
    <dbReference type="NCBI Taxonomy" id="553385"/>
    <lineage>
        <taxon>Bacteria</taxon>
        <taxon>Pseudomonadati</taxon>
        <taxon>Pseudomonadota</taxon>
        <taxon>Gammaproteobacteria</taxon>
        <taxon>Oceanospirillales</taxon>
        <taxon>Halomonadaceae</taxon>
        <taxon>Cobetia</taxon>
    </lineage>
</organism>
<evidence type="ECO:0000256" key="1">
    <source>
        <dbReference type="ARBA" id="ARBA00006484"/>
    </source>
</evidence>
<dbReference type="RefSeq" id="WP_144726369.1">
    <property type="nucleotide sequence ID" value="NZ_CAWOWR010000001.1"/>
</dbReference>
<dbReference type="Pfam" id="PF13561">
    <property type="entry name" value="adh_short_C2"/>
    <property type="match status" value="1"/>
</dbReference>
<dbReference type="STRING" id="553385.GCA_000591415_03564"/>
<sequence>MQGDNQQVQQAVQDLADKVAVVSGASRGIGAAVALRLAASGAKVVVNYRSDVEGAQQVVSDIESLGGQAIAVQGDVGISADAGRLFQAASETYGGVDILVNNAGMSIYKTLADFTDEDFSSLMNANLTGSFNLMREAALHLRDDGRVVNISTSVTRQMFATYGPYAASKAAVDQLTRVLAKEVGARGITVNAVAPGPTDTGLFRAGKSEETIARLEGMAALGRIASPQDVARVVAWLASRDAGWVTGQIIGANGGFA</sequence>
<dbReference type="Proteomes" id="UP000319941">
    <property type="component" value="Unassembled WGS sequence"/>
</dbReference>
<comment type="caution">
    <text evidence="4">The sequence shown here is derived from an EMBL/GenBank/DDBJ whole genome shotgun (WGS) entry which is preliminary data.</text>
</comment>
<reference evidence="4 5" key="1">
    <citation type="submission" date="2019-07" db="EMBL/GenBank/DDBJ databases">
        <title>Diversity of Bacteria from Kongsfjorden, Arctic.</title>
        <authorList>
            <person name="Yu Y."/>
        </authorList>
    </citation>
    <scope>NUCLEOTIDE SEQUENCE [LARGE SCALE GENOMIC DNA]</scope>
    <source>
        <strain evidence="4 5">SM1923</strain>
    </source>
</reference>
<name>A0A558HXF7_9GAMM</name>
<keyword evidence="5" id="KW-1185">Reference proteome</keyword>
<dbReference type="InterPro" id="IPR002347">
    <property type="entry name" value="SDR_fam"/>
</dbReference>
<dbReference type="EMBL" id="VNFH01000001">
    <property type="protein sequence ID" value="TVU73797.1"/>
    <property type="molecule type" value="Genomic_DNA"/>
</dbReference>
<dbReference type="OrthoDB" id="20590at2"/>
<comment type="similarity">
    <text evidence="1">Belongs to the short-chain dehydrogenases/reductases (SDR) family.</text>
</comment>
<keyword evidence="2" id="KW-0560">Oxidoreductase</keyword>
<dbReference type="InterPro" id="IPR036291">
    <property type="entry name" value="NAD(P)-bd_dom_sf"/>
</dbReference>
<dbReference type="GO" id="GO:0016614">
    <property type="term" value="F:oxidoreductase activity, acting on CH-OH group of donors"/>
    <property type="evidence" value="ECO:0007669"/>
    <property type="project" value="UniProtKB-ARBA"/>
</dbReference>
<proteinExistence type="inferred from homology"/>
<dbReference type="FunFam" id="3.40.50.720:FF:000084">
    <property type="entry name" value="Short-chain dehydrogenase reductase"/>
    <property type="match status" value="1"/>
</dbReference>
<evidence type="ECO:0000313" key="4">
    <source>
        <dbReference type="EMBL" id="TVU73797.1"/>
    </source>
</evidence>
<evidence type="ECO:0000313" key="5">
    <source>
        <dbReference type="Proteomes" id="UP000319941"/>
    </source>
</evidence>
<feature type="domain" description="Ketoreductase" evidence="3">
    <location>
        <begin position="18"/>
        <end position="196"/>
    </location>
</feature>